<dbReference type="Proteomes" id="UP000499080">
    <property type="component" value="Unassembled WGS sequence"/>
</dbReference>
<evidence type="ECO:0000313" key="1">
    <source>
        <dbReference type="EMBL" id="GBM26600.1"/>
    </source>
</evidence>
<evidence type="ECO:0000313" key="2">
    <source>
        <dbReference type="Proteomes" id="UP000499080"/>
    </source>
</evidence>
<name>A0A4Y2EBT8_ARAVE</name>
<gene>
    <name evidence="1" type="ORF">AVEN_85207_1</name>
</gene>
<dbReference type="AlphaFoldDB" id="A0A4Y2EBT8"/>
<proteinExistence type="predicted"/>
<protein>
    <submittedName>
        <fullName evidence="1">Uncharacterized protein</fullName>
    </submittedName>
</protein>
<keyword evidence="2" id="KW-1185">Reference proteome</keyword>
<dbReference type="EMBL" id="BGPR01000564">
    <property type="protein sequence ID" value="GBM26600.1"/>
    <property type="molecule type" value="Genomic_DNA"/>
</dbReference>
<organism evidence="1 2">
    <name type="scientific">Araneus ventricosus</name>
    <name type="common">Orbweaver spider</name>
    <name type="synonym">Epeira ventricosa</name>
    <dbReference type="NCBI Taxonomy" id="182803"/>
    <lineage>
        <taxon>Eukaryota</taxon>
        <taxon>Metazoa</taxon>
        <taxon>Ecdysozoa</taxon>
        <taxon>Arthropoda</taxon>
        <taxon>Chelicerata</taxon>
        <taxon>Arachnida</taxon>
        <taxon>Araneae</taxon>
        <taxon>Araneomorphae</taxon>
        <taxon>Entelegynae</taxon>
        <taxon>Araneoidea</taxon>
        <taxon>Araneidae</taxon>
        <taxon>Araneus</taxon>
    </lineage>
</organism>
<reference evidence="1 2" key="1">
    <citation type="journal article" date="2019" name="Sci. Rep.">
        <title>Orb-weaving spider Araneus ventricosus genome elucidates the spidroin gene catalogue.</title>
        <authorList>
            <person name="Kono N."/>
            <person name="Nakamura H."/>
            <person name="Ohtoshi R."/>
            <person name="Moran D.A.P."/>
            <person name="Shinohara A."/>
            <person name="Yoshida Y."/>
            <person name="Fujiwara M."/>
            <person name="Mori M."/>
            <person name="Tomita M."/>
            <person name="Arakawa K."/>
        </authorList>
    </citation>
    <scope>NUCLEOTIDE SEQUENCE [LARGE SCALE GENOMIC DNA]</scope>
</reference>
<accession>A0A4Y2EBT8</accession>
<comment type="caution">
    <text evidence="1">The sequence shown here is derived from an EMBL/GenBank/DDBJ whole genome shotgun (WGS) entry which is preliminary data.</text>
</comment>
<sequence length="86" mass="9628">MIKSDTEKAEIRVSVEMCHVWGSIETDFILMNRGQTTLVSALFFSNFHTTPGGGCLSPIPRRIVGSKKLYHRRGSLEHAQFSASFL</sequence>